<keyword evidence="2" id="KW-1185">Reference proteome</keyword>
<keyword evidence="1" id="KW-0012">Acyltransferase</keyword>
<sequence>MSFHSTDSSVSSDSSMDQSSENFIYEEEFIYNPRGVKLFTCRWLPKTKEPKALMFICHGYAMECSISMRGTGTRLAEAGYAVYGIDYEGHGKSSGLQGYIPSFDNLVNDCSNYFISICEKLENKKRRRFLLGESMGGAVLLLLHRKEPSFWDGAILVAPMCKLAEEIKPHPIVIKILKKLCNIIPTWKVTPTQDIIDIAFKSPEFRQEVRCNPYCYKGRPRLKTADELLTVSLDIEHNLHRVTLPFLVVHGGDDIVTDPSVSKLLYELAGSKDKTFKLYSGMWHALTSGESPENINLVFFDIIAWLDERSCPDATTDQSSETELKVKHDQQQESSIPQSSNRFLEN</sequence>
<dbReference type="Proteomes" id="UP000827976">
    <property type="component" value="Chromosome 18"/>
</dbReference>
<proteinExistence type="predicted"/>
<dbReference type="EMBL" id="CM037028">
    <property type="protein sequence ID" value="KAH7656872.1"/>
    <property type="molecule type" value="Genomic_DNA"/>
</dbReference>
<organism evidence="1 2">
    <name type="scientific">Dioscorea alata</name>
    <name type="common">Purple yam</name>
    <dbReference type="NCBI Taxonomy" id="55571"/>
    <lineage>
        <taxon>Eukaryota</taxon>
        <taxon>Viridiplantae</taxon>
        <taxon>Streptophyta</taxon>
        <taxon>Embryophyta</taxon>
        <taxon>Tracheophyta</taxon>
        <taxon>Spermatophyta</taxon>
        <taxon>Magnoliopsida</taxon>
        <taxon>Liliopsida</taxon>
        <taxon>Dioscoreales</taxon>
        <taxon>Dioscoreaceae</taxon>
        <taxon>Dioscorea</taxon>
    </lineage>
</organism>
<accession>A0ACB7U9D0</accession>
<reference evidence="2" key="1">
    <citation type="journal article" date="2022" name="Nat. Commun.">
        <title>Chromosome evolution and the genetic basis of agronomically important traits in greater yam.</title>
        <authorList>
            <person name="Bredeson J.V."/>
            <person name="Lyons J.B."/>
            <person name="Oniyinde I.O."/>
            <person name="Okereke N.R."/>
            <person name="Kolade O."/>
            <person name="Nnabue I."/>
            <person name="Nwadili C.O."/>
            <person name="Hribova E."/>
            <person name="Parker M."/>
            <person name="Nwogha J."/>
            <person name="Shu S."/>
            <person name="Carlson J."/>
            <person name="Kariba R."/>
            <person name="Muthemba S."/>
            <person name="Knop K."/>
            <person name="Barton G.J."/>
            <person name="Sherwood A.V."/>
            <person name="Lopez-Montes A."/>
            <person name="Asiedu R."/>
            <person name="Jamnadass R."/>
            <person name="Muchugi A."/>
            <person name="Goodstein D."/>
            <person name="Egesi C.N."/>
            <person name="Featherston J."/>
            <person name="Asfaw A."/>
            <person name="Simpson G.G."/>
            <person name="Dolezel J."/>
            <person name="Hendre P.S."/>
            <person name="Van Deynze A."/>
            <person name="Kumar P.L."/>
            <person name="Obidiegwu J.E."/>
            <person name="Bhattacharjee R."/>
            <person name="Rokhsar D.S."/>
        </authorList>
    </citation>
    <scope>NUCLEOTIDE SEQUENCE [LARGE SCALE GENOMIC DNA]</scope>
    <source>
        <strain evidence="2">cv. TDa95/00328</strain>
    </source>
</reference>
<gene>
    <name evidence="1" type="ORF">IHE45_18G103200</name>
</gene>
<evidence type="ECO:0000313" key="1">
    <source>
        <dbReference type="EMBL" id="KAH7656872.1"/>
    </source>
</evidence>
<dbReference type="EC" id="2.3.1.22" evidence="1"/>
<name>A0ACB7U9D0_DIOAL</name>
<comment type="caution">
    <text evidence="1">The sequence shown here is derived from an EMBL/GenBank/DDBJ whole genome shotgun (WGS) entry which is preliminary data.</text>
</comment>
<evidence type="ECO:0000313" key="2">
    <source>
        <dbReference type="Proteomes" id="UP000827976"/>
    </source>
</evidence>
<keyword evidence="1" id="KW-0808">Transferase</keyword>
<protein>
    <submittedName>
        <fullName evidence="1">2-acylglycerol O-acyltransferase protein</fullName>
        <ecNumber evidence="1">2.3.1.22</ecNumber>
    </submittedName>
</protein>